<reference evidence="2" key="1">
    <citation type="submission" date="2017-02" db="UniProtKB">
        <authorList>
            <consortium name="WormBaseParasite"/>
        </authorList>
    </citation>
    <scope>IDENTIFICATION</scope>
</reference>
<dbReference type="WBParaSite" id="PTRK_0000783100.1">
    <property type="protein sequence ID" value="PTRK_0000783100.1"/>
    <property type="gene ID" value="PTRK_0000783100"/>
</dbReference>
<dbReference type="STRING" id="131310.A0A0N4ZIR9"/>
<evidence type="ECO:0000313" key="2">
    <source>
        <dbReference type="WBParaSite" id="PTRK_0000783100.1"/>
    </source>
</evidence>
<accession>A0A0N4ZIR9</accession>
<sequence>MNNINNKNEDISKSKVIGKGLDNKNNNERNNKDYVEIIQQNSQCEKQISQTDFNSQLKSTPNNKLYTIYETFPKLNKKHINRKGPMIKKYWEKNIEKENQERTKELETMKTLKKSSYEFPRWRSIDAMSASLVASSNQKALIPNDSTIPEFRKEMIDISERNAEIERNKIKLLMEKSKPLKKVKSMETLSTTNVSTPWYDREQINEAVSRESISDVCGTREKWITGAVYNKKLNIRSNYIPSKKNETFEKSKNSTSVSMQNVAIDNTQINDKLDHEYKNNIPQINLRDHKSDVTFVKNISNMTEHNYKTQINQSCNESFKHEKDLNIYPSTTDITLEQYYFLKFLYEKKNLCQEFNITIPVNVYQKMEEIANSDKYYLISKTDNHFINYNNFYNNEAQTTPTISEPSTYNDMPSKHSRFVKNQQNNISNNSNIRYRRASDNNSQTPSFQYNDSNFDKITSISNTIPNNGQINLSMSHTMPGNQKQNFYGKNYYNM</sequence>
<proteinExistence type="predicted"/>
<keyword evidence="1" id="KW-1185">Reference proteome</keyword>
<dbReference type="AlphaFoldDB" id="A0A0N4ZIR9"/>
<protein>
    <submittedName>
        <fullName evidence="2">Nuclear protein MDM1</fullName>
    </submittedName>
</protein>
<name>A0A0N4ZIR9_PARTI</name>
<dbReference type="Proteomes" id="UP000038045">
    <property type="component" value="Unplaced"/>
</dbReference>
<evidence type="ECO:0000313" key="1">
    <source>
        <dbReference type="Proteomes" id="UP000038045"/>
    </source>
</evidence>
<organism evidence="1 2">
    <name type="scientific">Parastrongyloides trichosuri</name>
    <name type="common">Possum-specific nematode worm</name>
    <dbReference type="NCBI Taxonomy" id="131310"/>
    <lineage>
        <taxon>Eukaryota</taxon>
        <taxon>Metazoa</taxon>
        <taxon>Ecdysozoa</taxon>
        <taxon>Nematoda</taxon>
        <taxon>Chromadorea</taxon>
        <taxon>Rhabditida</taxon>
        <taxon>Tylenchina</taxon>
        <taxon>Panagrolaimomorpha</taxon>
        <taxon>Strongyloidoidea</taxon>
        <taxon>Strongyloididae</taxon>
        <taxon>Parastrongyloides</taxon>
    </lineage>
</organism>